<organism evidence="1">
    <name type="scientific">Rhizophora mucronata</name>
    <name type="common">Asiatic mangrove</name>
    <dbReference type="NCBI Taxonomy" id="61149"/>
    <lineage>
        <taxon>Eukaryota</taxon>
        <taxon>Viridiplantae</taxon>
        <taxon>Streptophyta</taxon>
        <taxon>Embryophyta</taxon>
        <taxon>Tracheophyta</taxon>
        <taxon>Spermatophyta</taxon>
        <taxon>Magnoliopsida</taxon>
        <taxon>eudicotyledons</taxon>
        <taxon>Gunneridae</taxon>
        <taxon>Pentapetalae</taxon>
        <taxon>rosids</taxon>
        <taxon>fabids</taxon>
        <taxon>Malpighiales</taxon>
        <taxon>Rhizophoraceae</taxon>
        <taxon>Rhizophora</taxon>
    </lineage>
</organism>
<dbReference type="EMBL" id="GGEC01078039">
    <property type="protein sequence ID" value="MBX58523.1"/>
    <property type="molecule type" value="Transcribed_RNA"/>
</dbReference>
<protein>
    <submittedName>
        <fullName evidence="1">Uncharacterized protein</fullName>
    </submittedName>
</protein>
<name>A0A2P2PV45_RHIMU</name>
<dbReference type="AlphaFoldDB" id="A0A2P2PV45"/>
<sequence length="41" mass="4642">MLKADQEREEGSFFPLSLIATNSVPSNHIQQHGSFSFYLSK</sequence>
<proteinExistence type="predicted"/>
<reference evidence="1" key="1">
    <citation type="submission" date="2018-02" db="EMBL/GenBank/DDBJ databases">
        <title>Rhizophora mucronata_Transcriptome.</title>
        <authorList>
            <person name="Meera S.P."/>
            <person name="Sreeshan A."/>
            <person name="Augustine A."/>
        </authorList>
    </citation>
    <scope>NUCLEOTIDE SEQUENCE</scope>
    <source>
        <tissue evidence="1">Leaf</tissue>
    </source>
</reference>
<accession>A0A2P2PV45</accession>
<evidence type="ECO:0000313" key="1">
    <source>
        <dbReference type="EMBL" id="MBX58523.1"/>
    </source>
</evidence>